<dbReference type="GO" id="GO:0046872">
    <property type="term" value="F:metal ion binding"/>
    <property type="evidence" value="ECO:0007669"/>
    <property type="project" value="UniProtKB-KW"/>
</dbReference>
<dbReference type="RefSeq" id="WP_072745336.1">
    <property type="nucleotide sequence ID" value="NZ_FQXR01000020.1"/>
</dbReference>
<organism evidence="8 9">
    <name type="scientific">Sporanaerobacter acetigenes DSM 13106</name>
    <dbReference type="NCBI Taxonomy" id="1123281"/>
    <lineage>
        <taxon>Bacteria</taxon>
        <taxon>Bacillati</taxon>
        <taxon>Bacillota</taxon>
        <taxon>Tissierellia</taxon>
        <taxon>Tissierellales</taxon>
        <taxon>Sporanaerobacteraceae</taxon>
        <taxon>Sporanaerobacter</taxon>
    </lineage>
</organism>
<dbReference type="PROSITE" id="PS50112">
    <property type="entry name" value="PAS"/>
    <property type="match status" value="1"/>
</dbReference>
<dbReference type="InterPro" id="IPR013767">
    <property type="entry name" value="PAS_fold"/>
</dbReference>
<dbReference type="InterPro" id="IPR000014">
    <property type="entry name" value="PAS"/>
</dbReference>
<dbReference type="PROSITE" id="PS51656">
    <property type="entry name" value="4FE4S"/>
    <property type="match status" value="1"/>
</dbReference>
<reference evidence="8 9" key="1">
    <citation type="submission" date="2016-11" db="EMBL/GenBank/DDBJ databases">
        <authorList>
            <person name="Jaros S."/>
            <person name="Januszkiewicz K."/>
            <person name="Wedrychowicz H."/>
        </authorList>
    </citation>
    <scope>NUCLEOTIDE SEQUENCE [LARGE SCALE GENOMIC DNA]</scope>
    <source>
        <strain evidence="8 9">DSM 13106</strain>
    </source>
</reference>
<evidence type="ECO:0000256" key="3">
    <source>
        <dbReference type="ARBA" id="ARBA00023004"/>
    </source>
</evidence>
<keyword evidence="9" id="KW-1185">Reference proteome</keyword>
<dbReference type="InterPro" id="IPR009016">
    <property type="entry name" value="Fe_hydrogenase"/>
</dbReference>
<dbReference type="Gene3D" id="1.10.15.40">
    <property type="entry name" value="Electron transport complex subunit B, putative Fe-S cluster"/>
    <property type="match status" value="1"/>
</dbReference>
<evidence type="ECO:0000259" key="6">
    <source>
        <dbReference type="PROSITE" id="PS51379"/>
    </source>
</evidence>
<dbReference type="Proteomes" id="UP000184389">
    <property type="component" value="Unassembled WGS sequence"/>
</dbReference>
<keyword evidence="2" id="KW-0479">Metal-binding</keyword>
<feature type="domain" description="4Fe-4S" evidence="7">
    <location>
        <begin position="357"/>
        <end position="419"/>
    </location>
</feature>
<proteinExistence type="predicted"/>
<dbReference type="STRING" id="1123281.SAMN02745180_02718"/>
<dbReference type="Gene3D" id="3.30.450.20">
    <property type="entry name" value="PAS domain"/>
    <property type="match status" value="1"/>
</dbReference>
<name>A0A1M5Z449_9FIRM</name>
<evidence type="ECO:0000313" key="8">
    <source>
        <dbReference type="EMBL" id="SHI19015.1"/>
    </source>
</evidence>
<dbReference type="NCBIfam" id="TIGR00229">
    <property type="entry name" value="sensory_box"/>
    <property type="match status" value="1"/>
</dbReference>
<dbReference type="EMBL" id="FQXR01000020">
    <property type="protein sequence ID" value="SHI19015.1"/>
    <property type="molecule type" value="Genomic_DNA"/>
</dbReference>
<dbReference type="Pfam" id="PF00989">
    <property type="entry name" value="PAS"/>
    <property type="match status" value="1"/>
</dbReference>
<dbReference type="OrthoDB" id="9798098at2"/>
<gene>
    <name evidence="8" type="ORF">SAMN02745180_02718</name>
</gene>
<dbReference type="Gene3D" id="3.30.70.20">
    <property type="match status" value="1"/>
</dbReference>
<dbReference type="Gene3D" id="3.40.950.10">
    <property type="entry name" value="Fe-only Hydrogenase (Larger Subunit), Chain L, domain 3"/>
    <property type="match status" value="1"/>
</dbReference>
<keyword evidence="3" id="KW-0408">Iron</keyword>
<dbReference type="InterPro" id="IPR004108">
    <property type="entry name" value="Fe_hydrogenase_lsu_C"/>
</dbReference>
<dbReference type="InterPro" id="IPR017896">
    <property type="entry name" value="4Fe4S_Fe-S-bd"/>
</dbReference>
<accession>A0A1M5Z449</accession>
<feature type="domain" description="4Fe-4S ferredoxin-type" evidence="6">
    <location>
        <begin position="2"/>
        <end position="30"/>
    </location>
</feature>
<dbReference type="CDD" id="cd00130">
    <property type="entry name" value="PAS"/>
    <property type="match status" value="1"/>
</dbReference>
<evidence type="ECO:0000256" key="4">
    <source>
        <dbReference type="ARBA" id="ARBA00023014"/>
    </source>
</evidence>
<dbReference type="SUPFAM" id="SSF53920">
    <property type="entry name" value="Fe-only hydrogenase"/>
    <property type="match status" value="1"/>
</dbReference>
<evidence type="ECO:0000256" key="1">
    <source>
        <dbReference type="ARBA" id="ARBA00022485"/>
    </source>
</evidence>
<dbReference type="InterPro" id="IPR035965">
    <property type="entry name" value="PAS-like_dom_sf"/>
</dbReference>
<dbReference type="PROSITE" id="PS00198">
    <property type="entry name" value="4FE4S_FER_1"/>
    <property type="match status" value="1"/>
</dbReference>
<dbReference type="InterPro" id="IPR007202">
    <property type="entry name" value="4Fe-4S_dom"/>
</dbReference>
<feature type="domain" description="4Fe-4S ferredoxin-type" evidence="6">
    <location>
        <begin position="31"/>
        <end position="60"/>
    </location>
</feature>
<evidence type="ECO:0000256" key="2">
    <source>
        <dbReference type="ARBA" id="ARBA00022723"/>
    </source>
</evidence>
<dbReference type="GO" id="GO:0006355">
    <property type="term" value="P:regulation of DNA-templated transcription"/>
    <property type="evidence" value="ECO:0007669"/>
    <property type="project" value="InterPro"/>
</dbReference>
<dbReference type="Pfam" id="PF04060">
    <property type="entry name" value="FeS"/>
    <property type="match status" value="1"/>
</dbReference>
<dbReference type="GO" id="GO:0051539">
    <property type="term" value="F:4 iron, 4 sulfur cluster binding"/>
    <property type="evidence" value="ECO:0007669"/>
    <property type="project" value="UniProtKB-KW"/>
</dbReference>
<dbReference type="SUPFAM" id="SSF54862">
    <property type="entry name" value="4Fe-4S ferredoxins"/>
    <property type="match status" value="1"/>
</dbReference>
<evidence type="ECO:0000259" key="5">
    <source>
        <dbReference type="PROSITE" id="PS50112"/>
    </source>
</evidence>
<evidence type="ECO:0000259" key="7">
    <source>
        <dbReference type="PROSITE" id="PS51656"/>
    </source>
</evidence>
<dbReference type="InterPro" id="IPR050340">
    <property type="entry name" value="Cytosolic_Fe-S_CAF"/>
</dbReference>
<keyword evidence="1" id="KW-0004">4Fe-4S</keyword>
<evidence type="ECO:0000313" key="9">
    <source>
        <dbReference type="Proteomes" id="UP000184389"/>
    </source>
</evidence>
<feature type="domain" description="PAS" evidence="5">
    <location>
        <begin position="410"/>
        <end position="480"/>
    </location>
</feature>
<dbReference type="AlphaFoldDB" id="A0A1M5Z449"/>
<keyword evidence="4" id="KW-0411">Iron-sulfur</keyword>
<dbReference type="Pfam" id="PF02906">
    <property type="entry name" value="Fe_hyd_lg_C"/>
    <property type="match status" value="1"/>
</dbReference>
<protein>
    <submittedName>
        <fullName evidence="8">PAS domain S-box-containing protein</fullName>
    </submittedName>
</protein>
<dbReference type="InterPro" id="IPR017900">
    <property type="entry name" value="4Fe4S_Fe_S_CS"/>
</dbReference>
<dbReference type="SMART" id="SM00091">
    <property type="entry name" value="PAS"/>
    <property type="match status" value="1"/>
</dbReference>
<sequence length="574" mass="64773">MELLNFNKANCKHCYKCLRVCPVKAIKFKNDQASIVEERCIACGHCFIACPQNARKVASDLNSIKSAIEDGKKVIASVAPSYIGAFPMERGEQLVTALKKLGFVYVEETAIGADIVSSLYEEELSKGTRKNIITTACPSVNLLIEKYFPSLTNYMLPIVSPMLAHGKMMKETYGLDSFVVFIGPCIAKKVEANEVQHDDIVDAVLTFEELEMWLKDENINLSKEKFTPFDDRSTERGRGYPIDGGVLKSFVKDKDNIKYDIINVDGVEECIDFLETLSSENIEGVCVEMNACRGGCVNGPGMPKNDLSRYRREKNVKQYIKSRDRSFTYEKIKVPRNIDFDKVFMDKSFYRPEITEEDILTVLRSIDKYNEADELNCSACGYATCREKARAVLEGMAETSMCLPYMKGRAERLSNHIFENSPNAIFVIDGNLNIVEFNPVCEKVFNVKAKDVIGSPISIVIDDNIFEKVKETREDIILQKVFYKKQGIVLIQNIIHIENEDAMLVIMTDITSAEKDREELDRIKKNTLDAAQDVIEKQMRVAQEIAGLLGETTAETKVVLTKLKELVLKDGDIK</sequence>
<dbReference type="SUPFAM" id="SSF55785">
    <property type="entry name" value="PYP-like sensor domain (PAS domain)"/>
    <property type="match status" value="1"/>
</dbReference>
<dbReference type="PANTHER" id="PTHR11615">
    <property type="entry name" value="NITRATE, FORMATE, IRON DEHYDROGENASE"/>
    <property type="match status" value="1"/>
</dbReference>
<dbReference type="PROSITE" id="PS51379">
    <property type="entry name" value="4FE4S_FER_2"/>
    <property type="match status" value="2"/>
</dbReference>
<dbReference type="Pfam" id="PF13237">
    <property type="entry name" value="Fer4_10"/>
    <property type="match status" value="1"/>
</dbReference>